<keyword evidence="3 8" id="KW-0813">Transport</keyword>
<evidence type="ECO:0000256" key="9">
    <source>
        <dbReference type="SAM" id="Phobius"/>
    </source>
</evidence>
<sequence>MARYFEFAKHGTTFRKEIIAGITTFLAMAYILFVNPNMLSGGELPPDVKQGMIDAGISFPSFSAVFTATAVAAIIGSLIMGIFAKYPIALAPGMGLNAFFTYSVVIGMGIPWQNALAAVFISGIVFIFLTMFKIRETIINAIPPVLKHAAAAGIGLFIAFIGLKNAGIVVANPVTFVELGSFQSKETLLAIFGIVITALLMTRKLNGAIFYGMIITTVVGIIVGIINGPSGVVDTPAAPETFGALFDPLFSSDFFTKDMLIVILTFLFVDFFDTAGTLVGVASQAGFMKDGKLPRAGKALASDSVATVAGAVMGTSTTTSYIESSAGVGAGGRTGFTAVIVAGCFFLAMFFEPLLSVVTPQVTAPALIIVGALMASNLAKIAWEQLEEAIPAFLTIITMPLTYSIATGIALGFILYPLTKVVKGEAKKVHWIMYLLFFVFLFYFIWLRE</sequence>
<dbReference type="PIRSF" id="PIRSF005353">
    <property type="entry name" value="PbuG"/>
    <property type="match status" value="1"/>
</dbReference>
<dbReference type="EMBL" id="JBHUMM010000045">
    <property type="protein sequence ID" value="MFD2673529.1"/>
    <property type="molecule type" value="Genomic_DNA"/>
</dbReference>
<keyword evidence="4 8" id="KW-1003">Cell membrane</keyword>
<feature type="transmembrane region" description="Helical" evidence="9">
    <location>
        <begin position="428"/>
        <end position="446"/>
    </location>
</feature>
<feature type="transmembrane region" description="Helical" evidence="9">
    <location>
        <begin position="116"/>
        <end position="134"/>
    </location>
</feature>
<feature type="transmembrane region" description="Helical" evidence="9">
    <location>
        <begin position="59"/>
        <end position="83"/>
    </location>
</feature>
<evidence type="ECO:0000256" key="1">
    <source>
        <dbReference type="ARBA" id="ARBA00004651"/>
    </source>
</evidence>
<feature type="transmembrane region" description="Helical" evidence="9">
    <location>
        <begin position="259"/>
        <end position="283"/>
    </location>
</feature>
<feature type="transmembrane region" description="Helical" evidence="9">
    <location>
        <begin position="90"/>
        <end position="110"/>
    </location>
</feature>
<dbReference type="InterPro" id="IPR045018">
    <property type="entry name" value="Azg-like"/>
</dbReference>
<evidence type="ECO:0000256" key="3">
    <source>
        <dbReference type="ARBA" id="ARBA00022448"/>
    </source>
</evidence>
<feature type="transmembrane region" description="Helical" evidence="9">
    <location>
        <begin position="146"/>
        <end position="163"/>
    </location>
</feature>
<evidence type="ECO:0000313" key="10">
    <source>
        <dbReference type="EMBL" id="MFD2673529.1"/>
    </source>
</evidence>
<feature type="transmembrane region" description="Helical" evidence="9">
    <location>
        <begin position="389"/>
        <end position="416"/>
    </location>
</feature>
<dbReference type="Pfam" id="PF00860">
    <property type="entry name" value="Xan_ur_permease"/>
    <property type="match status" value="1"/>
</dbReference>
<dbReference type="InterPro" id="IPR026033">
    <property type="entry name" value="Azg-like_bact_archaea"/>
</dbReference>
<keyword evidence="6 8" id="KW-1133">Transmembrane helix</keyword>
<protein>
    <submittedName>
        <fullName evidence="10">NCS2 family permease</fullName>
    </submittedName>
</protein>
<reference evidence="11" key="1">
    <citation type="journal article" date="2019" name="Int. J. Syst. Evol. Microbiol.">
        <title>The Global Catalogue of Microorganisms (GCM) 10K type strain sequencing project: providing services to taxonomists for standard genome sequencing and annotation.</title>
        <authorList>
            <consortium name="The Broad Institute Genomics Platform"/>
            <consortium name="The Broad Institute Genome Sequencing Center for Infectious Disease"/>
            <person name="Wu L."/>
            <person name="Ma J."/>
        </authorList>
    </citation>
    <scope>NUCLEOTIDE SEQUENCE [LARGE SCALE GENOMIC DNA]</scope>
    <source>
        <strain evidence="11">KCTC 33676</strain>
    </source>
</reference>
<feature type="transmembrane region" description="Helical" evidence="9">
    <location>
        <begin position="208"/>
        <end position="226"/>
    </location>
</feature>
<dbReference type="InterPro" id="IPR006043">
    <property type="entry name" value="NCS2"/>
</dbReference>
<name>A0ABW5RGG9_9BACL</name>
<dbReference type="PANTHER" id="PTHR43337">
    <property type="entry name" value="XANTHINE/URACIL PERMEASE C887.17-RELATED"/>
    <property type="match status" value="1"/>
</dbReference>
<feature type="transmembrane region" description="Helical" evidence="9">
    <location>
        <begin position="183"/>
        <end position="201"/>
    </location>
</feature>
<evidence type="ECO:0000256" key="2">
    <source>
        <dbReference type="ARBA" id="ARBA00005697"/>
    </source>
</evidence>
<evidence type="ECO:0000256" key="5">
    <source>
        <dbReference type="ARBA" id="ARBA00022692"/>
    </source>
</evidence>
<comment type="caution">
    <text evidence="10">The sequence shown here is derived from an EMBL/GenBank/DDBJ whole genome shotgun (WGS) entry which is preliminary data.</text>
</comment>
<comment type="similarity">
    <text evidence="2 8">Belongs to the nucleobase:cation symporter-2 (NCS2) (TC 2.A.40) family. Azg-like subfamily.</text>
</comment>
<evidence type="ECO:0000313" key="11">
    <source>
        <dbReference type="Proteomes" id="UP001597497"/>
    </source>
</evidence>
<proteinExistence type="inferred from homology"/>
<comment type="subcellular location">
    <subcellularLocation>
        <location evidence="1 8">Cell membrane</location>
        <topology evidence="1 8">Multi-pass membrane protein</topology>
    </subcellularLocation>
</comment>
<organism evidence="10 11">
    <name type="scientific">Marinicrinis sediminis</name>
    <dbReference type="NCBI Taxonomy" id="1652465"/>
    <lineage>
        <taxon>Bacteria</taxon>
        <taxon>Bacillati</taxon>
        <taxon>Bacillota</taxon>
        <taxon>Bacilli</taxon>
        <taxon>Bacillales</taxon>
        <taxon>Paenibacillaceae</taxon>
    </lineage>
</organism>
<evidence type="ECO:0000256" key="7">
    <source>
        <dbReference type="ARBA" id="ARBA00023136"/>
    </source>
</evidence>
<accession>A0ABW5RGG9</accession>
<gene>
    <name evidence="10" type="ORF">ACFSUC_18430</name>
</gene>
<dbReference type="RefSeq" id="WP_379931276.1">
    <property type="nucleotide sequence ID" value="NZ_JBHUMM010000045.1"/>
</dbReference>
<evidence type="ECO:0000256" key="4">
    <source>
        <dbReference type="ARBA" id="ARBA00022475"/>
    </source>
</evidence>
<keyword evidence="7 8" id="KW-0472">Membrane</keyword>
<keyword evidence="11" id="KW-1185">Reference proteome</keyword>
<dbReference type="Proteomes" id="UP001597497">
    <property type="component" value="Unassembled WGS sequence"/>
</dbReference>
<feature type="transmembrane region" description="Helical" evidence="9">
    <location>
        <begin position="18"/>
        <end position="39"/>
    </location>
</feature>
<dbReference type="PANTHER" id="PTHR43337:SF11">
    <property type="entry name" value="GUANINE_HYPOXANTHINE PERMEASE PBUG"/>
    <property type="match status" value="1"/>
</dbReference>
<evidence type="ECO:0000256" key="6">
    <source>
        <dbReference type="ARBA" id="ARBA00022989"/>
    </source>
</evidence>
<feature type="transmembrane region" description="Helical" evidence="9">
    <location>
        <begin position="334"/>
        <end position="355"/>
    </location>
</feature>
<evidence type="ECO:0000256" key="8">
    <source>
        <dbReference type="PIRNR" id="PIRNR005353"/>
    </source>
</evidence>
<keyword evidence="5 8" id="KW-0812">Transmembrane</keyword>
<feature type="transmembrane region" description="Helical" evidence="9">
    <location>
        <begin position="362"/>
        <end position="383"/>
    </location>
</feature>